<accession>A0ABM3SIS3</accession>
<proteinExistence type="predicted"/>
<organism evidence="2 3">
    <name type="scientific">Balaenoptera acutorostrata</name>
    <name type="common">Common minke whale</name>
    <name type="synonym">Balaena rostrata</name>
    <dbReference type="NCBI Taxonomy" id="9767"/>
    <lineage>
        <taxon>Eukaryota</taxon>
        <taxon>Metazoa</taxon>
        <taxon>Chordata</taxon>
        <taxon>Craniata</taxon>
        <taxon>Vertebrata</taxon>
        <taxon>Euteleostomi</taxon>
        <taxon>Mammalia</taxon>
        <taxon>Eutheria</taxon>
        <taxon>Laurasiatheria</taxon>
        <taxon>Artiodactyla</taxon>
        <taxon>Whippomorpha</taxon>
        <taxon>Cetacea</taxon>
        <taxon>Mysticeti</taxon>
        <taxon>Balaenopteridae</taxon>
        <taxon>Balaenoptera</taxon>
    </lineage>
</organism>
<dbReference type="Proteomes" id="UP001652580">
    <property type="component" value="Chromosome 19"/>
</dbReference>
<protein>
    <submittedName>
        <fullName evidence="3">Uncharacterized protein LOC130705702</fullName>
    </submittedName>
</protein>
<name>A0ABM3SIS3_BALAC</name>
<evidence type="ECO:0000256" key="1">
    <source>
        <dbReference type="SAM" id="MobiDB-lite"/>
    </source>
</evidence>
<keyword evidence="2" id="KW-1185">Reference proteome</keyword>
<dbReference type="GeneID" id="130705702"/>
<gene>
    <name evidence="3" type="primary">LOC130705702</name>
</gene>
<feature type="compositionally biased region" description="Low complexity" evidence="1">
    <location>
        <begin position="1"/>
        <end position="11"/>
    </location>
</feature>
<evidence type="ECO:0000313" key="2">
    <source>
        <dbReference type="Proteomes" id="UP001652580"/>
    </source>
</evidence>
<reference evidence="3" key="1">
    <citation type="submission" date="2025-08" db="UniProtKB">
        <authorList>
            <consortium name="RefSeq"/>
        </authorList>
    </citation>
    <scope>IDENTIFICATION</scope>
</reference>
<feature type="compositionally biased region" description="Pro residues" evidence="1">
    <location>
        <begin position="12"/>
        <end position="23"/>
    </location>
</feature>
<dbReference type="RefSeq" id="XP_057389746.1">
    <property type="nucleotide sequence ID" value="XM_057533763.1"/>
</dbReference>
<evidence type="ECO:0000313" key="3">
    <source>
        <dbReference type="RefSeq" id="XP_057389746.1"/>
    </source>
</evidence>
<feature type="region of interest" description="Disordered" evidence="1">
    <location>
        <begin position="1"/>
        <end position="87"/>
    </location>
</feature>
<sequence>MTGLELTETTAPAPPPPERPPCPAHRLRTPVSPGLRPAGQQAAGGPGPNPNPAICQPRGPSLSFPNPNPAICQPRGPSLSFPNPNPAICQPRGPSLSFPIRRCKSDSLMEVLGPVGGSSAPDILSLNILNSASRRPSIRESF</sequence>